<dbReference type="InterPro" id="IPR036291">
    <property type="entry name" value="NAD(P)-bd_dom_sf"/>
</dbReference>
<keyword evidence="7" id="KW-1185">Reference proteome</keyword>
<gene>
    <name evidence="6" type="ORF">SPF06_10745</name>
</gene>
<dbReference type="InterPro" id="IPR055170">
    <property type="entry name" value="GFO_IDH_MocA-like_dom"/>
</dbReference>
<evidence type="ECO:0000313" key="6">
    <source>
        <dbReference type="EMBL" id="MEA5455199.1"/>
    </source>
</evidence>
<dbReference type="InterPro" id="IPR051317">
    <property type="entry name" value="Gfo/Idh/MocA_oxidoreduct"/>
</dbReference>
<dbReference type="SUPFAM" id="SSF55347">
    <property type="entry name" value="Glyceraldehyde-3-phosphate dehydrogenase-like, C-terminal domain"/>
    <property type="match status" value="1"/>
</dbReference>
<sequence>MPRIKSATRIRTAIVGFGVSGGVFHGPLLGANRSYSVEAVVTGNPERVAAARKRFPRAFIVKDYAALLELVDDGTLELDLMVLGTPPALHREQAIAAVERGLHIVVDKPFAPSLEDAQAMTDAAAAAGVVLTVFQNRRWDGDFLTVADLVRAGRLGEVRTFESRFEWWRPEGFGNWRDAAAADDGGGLLTDLGSHLIDQATQLFGQVEDARADLRRHSDGLGGDEDSFAELRHASGVVSRLWMNGLAPARGPRFHVLGSRAGFTSWGLDGQEAALATGADPRKPGYGAVPSREPARLSDGSSAIDVGLLPGDYPAFYRLLADAVHRNGPLPVEPAEALETLRIIRVLHATTPLRSSQKEPANV</sequence>
<evidence type="ECO:0000256" key="1">
    <source>
        <dbReference type="ARBA" id="ARBA00010928"/>
    </source>
</evidence>
<protein>
    <submittedName>
        <fullName evidence="6">Gfo/Idh/MocA family oxidoreductase</fullName>
    </submittedName>
</protein>
<evidence type="ECO:0000259" key="5">
    <source>
        <dbReference type="Pfam" id="PF22725"/>
    </source>
</evidence>
<comment type="caution">
    <text evidence="6">The sequence shown here is derived from an EMBL/GenBank/DDBJ whole genome shotgun (WGS) entry which is preliminary data.</text>
</comment>
<dbReference type="InterPro" id="IPR000683">
    <property type="entry name" value="Gfo/Idh/MocA-like_OxRdtase_N"/>
</dbReference>
<dbReference type="PANTHER" id="PTHR43708:SF5">
    <property type="entry name" value="CONSERVED EXPRESSED OXIDOREDUCTASE (EUROFUNG)-RELATED"/>
    <property type="match status" value="1"/>
</dbReference>
<evidence type="ECO:0000259" key="4">
    <source>
        <dbReference type="Pfam" id="PF01408"/>
    </source>
</evidence>
<keyword evidence="2" id="KW-0560">Oxidoreductase</keyword>
<dbReference type="Proteomes" id="UP001304769">
    <property type="component" value="Unassembled WGS sequence"/>
</dbReference>
<accession>A0ABU5T6B3</accession>
<dbReference type="EMBL" id="JAYGGQ010000007">
    <property type="protein sequence ID" value="MEA5455199.1"/>
    <property type="molecule type" value="Genomic_DNA"/>
</dbReference>
<feature type="domain" description="GFO/IDH/MocA-like oxidoreductase" evidence="5">
    <location>
        <begin position="143"/>
        <end position="262"/>
    </location>
</feature>
<evidence type="ECO:0000256" key="3">
    <source>
        <dbReference type="ARBA" id="ARBA00023027"/>
    </source>
</evidence>
<name>A0ABU5T6B3_9MICC</name>
<dbReference type="Gene3D" id="3.40.50.720">
    <property type="entry name" value="NAD(P)-binding Rossmann-like Domain"/>
    <property type="match status" value="1"/>
</dbReference>
<reference evidence="6 7" key="1">
    <citation type="submission" date="2023-12" db="EMBL/GenBank/DDBJ databases">
        <title>Sinomonas terricola sp. nov, isolated from litchi orchard soil in Guangdong, PR China.</title>
        <authorList>
            <person name="Jiaxin W."/>
            <person name="Yang Z."/>
            <person name="Honghui Z."/>
        </authorList>
    </citation>
    <scope>NUCLEOTIDE SEQUENCE [LARGE SCALE GENOMIC DNA]</scope>
    <source>
        <strain evidence="6 7">JGH33</strain>
    </source>
</reference>
<keyword evidence="3" id="KW-0520">NAD</keyword>
<dbReference type="PANTHER" id="PTHR43708">
    <property type="entry name" value="CONSERVED EXPRESSED OXIDOREDUCTASE (EUROFUNG)"/>
    <property type="match status" value="1"/>
</dbReference>
<dbReference type="Pfam" id="PF01408">
    <property type="entry name" value="GFO_IDH_MocA"/>
    <property type="match status" value="1"/>
</dbReference>
<feature type="domain" description="Gfo/Idh/MocA-like oxidoreductase N-terminal" evidence="4">
    <location>
        <begin position="10"/>
        <end position="133"/>
    </location>
</feature>
<dbReference type="Gene3D" id="3.30.360.10">
    <property type="entry name" value="Dihydrodipicolinate Reductase, domain 2"/>
    <property type="match status" value="1"/>
</dbReference>
<dbReference type="RefSeq" id="WP_323279055.1">
    <property type="nucleotide sequence ID" value="NZ_JAYGGQ010000007.1"/>
</dbReference>
<organism evidence="6 7">
    <name type="scientific">Sinomonas terricola</name>
    <dbReference type="NCBI Taxonomy" id="3110330"/>
    <lineage>
        <taxon>Bacteria</taxon>
        <taxon>Bacillati</taxon>
        <taxon>Actinomycetota</taxon>
        <taxon>Actinomycetes</taxon>
        <taxon>Micrococcales</taxon>
        <taxon>Micrococcaceae</taxon>
        <taxon>Sinomonas</taxon>
    </lineage>
</organism>
<evidence type="ECO:0000256" key="2">
    <source>
        <dbReference type="ARBA" id="ARBA00023002"/>
    </source>
</evidence>
<dbReference type="SUPFAM" id="SSF51735">
    <property type="entry name" value="NAD(P)-binding Rossmann-fold domains"/>
    <property type="match status" value="1"/>
</dbReference>
<proteinExistence type="inferred from homology"/>
<dbReference type="Pfam" id="PF22725">
    <property type="entry name" value="GFO_IDH_MocA_C3"/>
    <property type="match status" value="1"/>
</dbReference>
<evidence type="ECO:0000313" key="7">
    <source>
        <dbReference type="Proteomes" id="UP001304769"/>
    </source>
</evidence>
<comment type="similarity">
    <text evidence="1">Belongs to the Gfo/Idh/MocA family.</text>
</comment>